<keyword evidence="7" id="KW-1185">Reference proteome</keyword>
<feature type="domain" description="Sulfotransferase" evidence="5">
    <location>
        <begin position="67"/>
        <end position="324"/>
    </location>
</feature>
<dbReference type="PANTHER" id="PTHR11783">
    <property type="entry name" value="SULFOTRANSFERASE SULT"/>
    <property type="match status" value="1"/>
</dbReference>
<protein>
    <recommendedName>
        <fullName evidence="3">Sulfotransferase</fullName>
        <ecNumber evidence="3">2.8.2.-</ecNumber>
    </recommendedName>
</protein>
<dbReference type="InterPro" id="IPR027417">
    <property type="entry name" value="P-loop_NTPase"/>
</dbReference>
<evidence type="ECO:0000256" key="4">
    <source>
        <dbReference type="SAM" id="MobiDB-lite"/>
    </source>
</evidence>
<comment type="caution">
    <text evidence="6">The sequence shown here is derived from an EMBL/GenBank/DDBJ whole genome shotgun (WGS) entry which is preliminary data.</text>
</comment>
<dbReference type="SUPFAM" id="SSF52540">
    <property type="entry name" value="P-loop containing nucleoside triphosphate hydrolases"/>
    <property type="match status" value="1"/>
</dbReference>
<gene>
    <name evidence="6" type="ORF">NCGR_LOCUS35799</name>
</gene>
<accession>A0A811PVV6</accession>
<evidence type="ECO:0000256" key="1">
    <source>
        <dbReference type="ARBA" id="ARBA00005771"/>
    </source>
</evidence>
<reference evidence="6" key="1">
    <citation type="submission" date="2020-10" db="EMBL/GenBank/DDBJ databases">
        <authorList>
            <person name="Han B."/>
            <person name="Lu T."/>
            <person name="Zhao Q."/>
            <person name="Huang X."/>
            <person name="Zhao Y."/>
        </authorList>
    </citation>
    <scope>NUCLEOTIDE SEQUENCE</scope>
</reference>
<dbReference type="GO" id="GO:0008146">
    <property type="term" value="F:sulfotransferase activity"/>
    <property type="evidence" value="ECO:0007669"/>
    <property type="project" value="InterPro"/>
</dbReference>
<dbReference type="Proteomes" id="UP000604825">
    <property type="component" value="Unassembled WGS sequence"/>
</dbReference>
<feature type="compositionally biased region" description="Low complexity" evidence="4">
    <location>
        <begin position="1"/>
        <end position="21"/>
    </location>
</feature>
<dbReference type="EC" id="2.8.2.-" evidence="3"/>
<evidence type="ECO:0000313" key="7">
    <source>
        <dbReference type="Proteomes" id="UP000604825"/>
    </source>
</evidence>
<sequence>MSQAEELSTTSSSSEAIASESHSTDLTKHPTSEVSSETLLLYKNFWFRRQFVDRIKLLQVRFKARHDDIIIATNPKCGTTWLKALAFTITNRSRYDFSNHPLLTRHPQELVKTIDVEIPLNGDLTSIETLPSPRILATHMPFSLLPESIGIHGCRILYICRDPKDAFVSRWHFTNEVFTEKTDINVAFNKCCEGISDFGPFWDHCLEYWKESTGKPDRVLFLKYEDMMLEPVKFVKTLASFLGGPFSHEEEDAGVVEEVVRLCSFKTLSSLNNSETDVVERGYLAVKKSAYFRRGKVGDWVNHISDEMGRKLDYIVEEKLKGSGLVF</sequence>
<evidence type="ECO:0000259" key="5">
    <source>
        <dbReference type="Pfam" id="PF00685"/>
    </source>
</evidence>
<dbReference type="Gene3D" id="3.40.50.300">
    <property type="entry name" value="P-loop containing nucleotide triphosphate hydrolases"/>
    <property type="match status" value="1"/>
</dbReference>
<dbReference type="EMBL" id="CAJGYO010000008">
    <property type="protein sequence ID" value="CAD6252070.1"/>
    <property type="molecule type" value="Genomic_DNA"/>
</dbReference>
<feature type="region of interest" description="Disordered" evidence="4">
    <location>
        <begin position="1"/>
        <end position="30"/>
    </location>
</feature>
<evidence type="ECO:0000256" key="2">
    <source>
        <dbReference type="ARBA" id="ARBA00022679"/>
    </source>
</evidence>
<evidence type="ECO:0000256" key="3">
    <source>
        <dbReference type="RuleBase" id="RU361155"/>
    </source>
</evidence>
<dbReference type="InterPro" id="IPR000863">
    <property type="entry name" value="Sulfotransferase_dom"/>
</dbReference>
<dbReference type="AlphaFoldDB" id="A0A811PVV6"/>
<keyword evidence="2 3" id="KW-0808">Transferase</keyword>
<dbReference type="Pfam" id="PF00685">
    <property type="entry name" value="Sulfotransfer_1"/>
    <property type="match status" value="1"/>
</dbReference>
<proteinExistence type="inferred from homology"/>
<name>A0A811PVV6_9POAL</name>
<organism evidence="6 7">
    <name type="scientific">Miscanthus lutarioriparius</name>
    <dbReference type="NCBI Taxonomy" id="422564"/>
    <lineage>
        <taxon>Eukaryota</taxon>
        <taxon>Viridiplantae</taxon>
        <taxon>Streptophyta</taxon>
        <taxon>Embryophyta</taxon>
        <taxon>Tracheophyta</taxon>
        <taxon>Spermatophyta</taxon>
        <taxon>Magnoliopsida</taxon>
        <taxon>Liliopsida</taxon>
        <taxon>Poales</taxon>
        <taxon>Poaceae</taxon>
        <taxon>PACMAD clade</taxon>
        <taxon>Panicoideae</taxon>
        <taxon>Andropogonodae</taxon>
        <taxon>Andropogoneae</taxon>
        <taxon>Saccharinae</taxon>
        <taxon>Miscanthus</taxon>
    </lineage>
</organism>
<comment type="similarity">
    <text evidence="1 3">Belongs to the sulfotransferase 1 family.</text>
</comment>
<dbReference type="OrthoDB" id="205623at2759"/>
<evidence type="ECO:0000313" key="6">
    <source>
        <dbReference type="EMBL" id="CAD6252070.1"/>
    </source>
</evidence>